<dbReference type="OrthoDB" id="10248475at2759"/>
<keyword evidence="1" id="KW-0812">Transmembrane</keyword>
<dbReference type="GO" id="GO:0008270">
    <property type="term" value="F:zinc ion binding"/>
    <property type="evidence" value="ECO:0007669"/>
    <property type="project" value="InterPro"/>
</dbReference>
<keyword evidence="1" id="KW-0472">Membrane</keyword>
<evidence type="ECO:0000256" key="1">
    <source>
        <dbReference type="SAM" id="Phobius"/>
    </source>
</evidence>
<dbReference type="Gene3D" id="3.40.1050.10">
    <property type="entry name" value="Carbonic anhydrase"/>
    <property type="match status" value="1"/>
</dbReference>
<dbReference type="GeneID" id="14910079"/>
<feature type="transmembrane region" description="Helical" evidence="1">
    <location>
        <begin position="129"/>
        <end position="162"/>
    </location>
</feature>
<keyword evidence="1" id="KW-1133">Transmembrane helix</keyword>
<evidence type="ECO:0000313" key="3">
    <source>
        <dbReference type="Proteomes" id="UP000008983"/>
    </source>
</evidence>
<organism evidence="2 3">
    <name type="scientific">Ichthyophthirius multifiliis</name>
    <name type="common">White spot disease agent</name>
    <name type="synonym">Ich</name>
    <dbReference type="NCBI Taxonomy" id="5932"/>
    <lineage>
        <taxon>Eukaryota</taxon>
        <taxon>Sar</taxon>
        <taxon>Alveolata</taxon>
        <taxon>Ciliophora</taxon>
        <taxon>Intramacronucleata</taxon>
        <taxon>Oligohymenophorea</taxon>
        <taxon>Hymenostomatida</taxon>
        <taxon>Ophryoglenina</taxon>
        <taxon>Ichthyophthirius</taxon>
    </lineage>
</organism>
<accession>G0QLL4</accession>
<dbReference type="RefSeq" id="XP_004039115.1">
    <property type="nucleotide sequence ID" value="XM_004039067.1"/>
</dbReference>
<proteinExistence type="predicted"/>
<dbReference type="STRING" id="857967.G0QLL4"/>
<name>G0QLL4_ICHMU</name>
<dbReference type="SUPFAM" id="SSF53056">
    <property type="entry name" value="beta-carbonic anhydrase, cab"/>
    <property type="match status" value="1"/>
</dbReference>
<dbReference type="GO" id="GO:0004089">
    <property type="term" value="F:carbonate dehydratase activity"/>
    <property type="evidence" value="ECO:0007669"/>
    <property type="project" value="InterPro"/>
</dbReference>
<gene>
    <name evidence="2" type="ORF">IMG5_032580</name>
</gene>
<dbReference type="AlphaFoldDB" id="G0QLL4"/>
<keyword evidence="3" id="KW-1185">Reference proteome</keyword>
<dbReference type="InterPro" id="IPR036874">
    <property type="entry name" value="Carbonic_anhydrase_sf"/>
</dbReference>
<dbReference type="InParanoid" id="G0QLL4"/>
<reference evidence="2 3" key="1">
    <citation type="submission" date="2011-07" db="EMBL/GenBank/DDBJ databases">
        <authorList>
            <person name="Coyne R."/>
            <person name="Brami D."/>
            <person name="Johnson J."/>
            <person name="Hostetler J."/>
            <person name="Hannick L."/>
            <person name="Clark T."/>
            <person name="Cassidy-Hanley D."/>
            <person name="Inman J."/>
        </authorList>
    </citation>
    <scope>NUCLEOTIDE SEQUENCE [LARGE SCALE GENOMIC DNA]</scope>
    <source>
        <strain evidence="2 3">G5</strain>
    </source>
</reference>
<sequence length="279" mass="33062">MCELNILTQMYNLSNSTILQDAWERGQKVNIQAWIYDLKDGLIKQLDSVCEGGDQEKRHDFHYFFLNYHLHKPLSFYGLDAQIVVYQLKDQPVLGPVSFLYIEMLLIKQFIQIQIVFLLFNLLLKYLKLLILLFVGIINVVVQMLLLIILNQVLLIIGFIILEMYIQDIKKSQINQTLKIKVLKCVNQIFLRKCIIQVILLLYKMHGEEDKKLIYMHGFIIQIMDLLMNQIIVKEMEIRIQNFMLQVMNPYMQLCIIQQECKYSLNFAKIKLLIIIKEI</sequence>
<dbReference type="Proteomes" id="UP000008983">
    <property type="component" value="Unassembled WGS sequence"/>
</dbReference>
<dbReference type="EMBL" id="GL983277">
    <property type="protein sequence ID" value="EGR33891.1"/>
    <property type="molecule type" value="Genomic_DNA"/>
</dbReference>
<protein>
    <submittedName>
        <fullName evidence="2">Uncharacterized protein</fullName>
    </submittedName>
</protein>
<evidence type="ECO:0000313" key="2">
    <source>
        <dbReference type="EMBL" id="EGR33891.1"/>
    </source>
</evidence>